<organism evidence="1 2">
    <name type="scientific">Spiromyces aspiralis</name>
    <dbReference type="NCBI Taxonomy" id="68401"/>
    <lineage>
        <taxon>Eukaryota</taxon>
        <taxon>Fungi</taxon>
        <taxon>Fungi incertae sedis</taxon>
        <taxon>Zoopagomycota</taxon>
        <taxon>Kickxellomycotina</taxon>
        <taxon>Kickxellomycetes</taxon>
        <taxon>Kickxellales</taxon>
        <taxon>Kickxellaceae</taxon>
        <taxon>Spiromyces</taxon>
    </lineage>
</organism>
<dbReference type="Proteomes" id="UP001145114">
    <property type="component" value="Unassembled WGS sequence"/>
</dbReference>
<dbReference type="EMBL" id="JAMZIH010000134">
    <property type="protein sequence ID" value="KAJ1679880.1"/>
    <property type="molecule type" value="Genomic_DNA"/>
</dbReference>
<keyword evidence="2" id="KW-1185">Reference proteome</keyword>
<reference evidence="1" key="1">
    <citation type="submission" date="2022-06" db="EMBL/GenBank/DDBJ databases">
        <title>Phylogenomic reconstructions and comparative analyses of Kickxellomycotina fungi.</title>
        <authorList>
            <person name="Reynolds N.K."/>
            <person name="Stajich J.E."/>
            <person name="Barry K."/>
            <person name="Grigoriev I.V."/>
            <person name="Crous P."/>
            <person name="Smith M.E."/>
        </authorList>
    </citation>
    <scope>NUCLEOTIDE SEQUENCE</scope>
    <source>
        <strain evidence="1">RSA 2271</strain>
    </source>
</reference>
<name>A0ACC1HTH9_9FUNG</name>
<gene>
    <name evidence="1" type="ORF">EV182_001132</name>
</gene>
<accession>A0ACC1HTH9</accession>
<evidence type="ECO:0000313" key="2">
    <source>
        <dbReference type="Proteomes" id="UP001145114"/>
    </source>
</evidence>
<evidence type="ECO:0000313" key="1">
    <source>
        <dbReference type="EMBL" id="KAJ1679880.1"/>
    </source>
</evidence>
<proteinExistence type="predicted"/>
<comment type="caution">
    <text evidence="1">The sequence shown here is derived from an EMBL/GenBank/DDBJ whole genome shotgun (WGS) entry which is preliminary data.</text>
</comment>
<sequence length="303" mass="33039">MPNGEPVKKRPMGLKARTAQKRRAESAGEPQTANPETATVILKNPAGGEDATEVDEVEAIYGNAEDALASGDTEQAIPLLRGTVHECDRILRNHYQSAGDSLPPLPSKFYYVYGMALFSLGELSVPDDAAEYFGLGRERLEQALEEYNARESGGGGREFKFKILSGIAKATLSQARFISRDRTFGSEITKAATSATELFNEALACIAAENDAKYFEEVLVVPDLMFAFVEANIEVKELQAAVDWGIGKLKDVVGKGQRLGEVYYQLARGTWVLASHYLEQQDEETGDVPEQATVQKLLAQGTP</sequence>
<protein>
    <submittedName>
        <fullName evidence="1">Uncharacterized protein</fullName>
    </submittedName>
</protein>